<dbReference type="InterPro" id="IPR036866">
    <property type="entry name" value="RibonucZ/Hydroxyglut_hydro"/>
</dbReference>
<dbReference type="Gene3D" id="3.60.15.10">
    <property type="entry name" value="Ribonuclease Z/Hydroxyacylglutathione hydrolase-like"/>
    <property type="match status" value="1"/>
</dbReference>
<dbReference type="OrthoDB" id="3190691at2"/>
<feature type="domain" description="Metallo-beta-lactamase" evidence="1">
    <location>
        <begin position="7"/>
        <end position="177"/>
    </location>
</feature>
<dbReference type="GO" id="GO:0016787">
    <property type="term" value="F:hydrolase activity"/>
    <property type="evidence" value="ECO:0007669"/>
    <property type="project" value="UniProtKB-KW"/>
</dbReference>
<keyword evidence="2" id="KW-0378">Hydrolase</keyword>
<reference evidence="2 3" key="1">
    <citation type="submission" date="2017-03" db="EMBL/GenBank/DDBJ databases">
        <title>Draft genome sequence of Streptomyces scabrisporus NF3, endophyte isolated from Amphipterygium adstringens.</title>
        <authorList>
            <person name="Vazquez M."/>
            <person name="Ceapa C.D."/>
            <person name="Rodriguez Luna D."/>
            <person name="Sanchez Esquivel S."/>
        </authorList>
    </citation>
    <scope>NUCLEOTIDE SEQUENCE [LARGE SCALE GENOMIC DNA]</scope>
    <source>
        <strain evidence="2 3">NF3</strain>
    </source>
</reference>
<dbReference type="SUPFAM" id="SSF56281">
    <property type="entry name" value="Metallo-hydrolase/oxidoreductase"/>
    <property type="match status" value="1"/>
</dbReference>
<dbReference type="PANTHER" id="PTHR43546:SF3">
    <property type="entry name" value="UPF0173 METAL-DEPENDENT HYDROLASE MJ1163"/>
    <property type="match status" value="1"/>
</dbReference>
<protein>
    <submittedName>
        <fullName evidence="2">MBL fold metallo-hydrolase</fullName>
    </submittedName>
</protein>
<evidence type="ECO:0000313" key="2">
    <source>
        <dbReference type="EMBL" id="OPC79843.1"/>
    </source>
</evidence>
<dbReference type="RefSeq" id="WP_078974113.1">
    <property type="nucleotide sequence ID" value="NZ_MWQN01000001.1"/>
</dbReference>
<evidence type="ECO:0000259" key="1">
    <source>
        <dbReference type="SMART" id="SM00849"/>
    </source>
</evidence>
<dbReference type="SMART" id="SM00849">
    <property type="entry name" value="Lactamase_B"/>
    <property type="match status" value="1"/>
</dbReference>
<proteinExistence type="predicted"/>
<dbReference type="InterPro" id="IPR050114">
    <property type="entry name" value="UPF0173_UPF0282_UlaG_hydrolase"/>
</dbReference>
<dbReference type="PANTHER" id="PTHR43546">
    <property type="entry name" value="UPF0173 METAL-DEPENDENT HYDROLASE MJ1163-RELATED"/>
    <property type="match status" value="1"/>
</dbReference>
<evidence type="ECO:0000313" key="3">
    <source>
        <dbReference type="Proteomes" id="UP000190037"/>
    </source>
</evidence>
<dbReference type="Pfam" id="PF13483">
    <property type="entry name" value="Lactamase_B_3"/>
    <property type="match status" value="1"/>
</dbReference>
<comment type="caution">
    <text evidence="2">The sequence shown here is derived from an EMBL/GenBank/DDBJ whole genome shotgun (WGS) entry which is preliminary data.</text>
</comment>
<sequence length="218" mass="23067">MQFTKLGHACVRLVTPHGTVVIDPGALSDPDAMVGADVVLVTHEHFDHVVPETLRAAAAANPDLEVWTNPAVAAQFPDLAGRIHAVTHGDTFEIGGAQGVSVHVYGERHAVIHRDIEVIDNVGFLIAGEVFHPGDALTIPEESTPTLLVPAGGPWLALRDAADFIREVDPARALLIHDGVFNDTGLAMTERLLGQLAGTDSRSVRRPVDGEGIELATG</sequence>
<keyword evidence="3" id="KW-1185">Reference proteome</keyword>
<dbReference type="Proteomes" id="UP000190037">
    <property type="component" value="Unassembled WGS sequence"/>
</dbReference>
<dbReference type="STRING" id="159449.B4N89_01805"/>
<gene>
    <name evidence="2" type="ORF">B4N89_01805</name>
</gene>
<accession>A0A1T3NSF6</accession>
<dbReference type="AlphaFoldDB" id="A0A1T3NSF6"/>
<dbReference type="InterPro" id="IPR001279">
    <property type="entry name" value="Metallo-B-lactamas"/>
</dbReference>
<name>A0A1T3NSF6_9ACTN</name>
<organism evidence="2 3">
    <name type="scientific">Embleya scabrispora</name>
    <dbReference type="NCBI Taxonomy" id="159449"/>
    <lineage>
        <taxon>Bacteria</taxon>
        <taxon>Bacillati</taxon>
        <taxon>Actinomycetota</taxon>
        <taxon>Actinomycetes</taxon>
        <taxon>Kitasatosporales</taxon>
        <taxon>Streptomycetaceae</taxon>
        <taxon>Embleya</taxon>
    </lineage>
</organism>
<dbReference type="EMBL" id="MWQN01000001">
    <property type="protein sequence ID" value="OPC79843.1"/>
    <property type="molecule type" value="Genomic_DNA"/>
</dbReference>